<keyword evidence="12" id="KW-1185">Reference proteome</keyword>
<feature type="transmembrane region" description="Helical" evidence="9">
    <location>
        <begin position="95"/>
        <end position="118"/>
    </location>
</feature>
<keyword evidence="4 9" id="KW-0997">Cell inner membrane</keyword>
<evidence type="ECO:0000256" key="2">
    <source>
        <dbReference type="ARBA" id="ARBA00022448"/>
    </source>
</evidence>
<evidence type="ECO:0000256" key="4">
    <source>
        <dbReference type="ARBA" id="ARBA00022519"/>
    </source>
</evidence>
<comment type="subunit">
    <text evidence="9">The complex comprises the extracytoplasmic solute receptor protein and the two transmembrane proteins.</text>
</comment>
<dbReference type="Proteomes" id="UP001225378">
    <property type="component" value="Chromosome"/>
</dbReference>
<evidence type="ECO:0000313" key="12">
    <source>
        <dbReference type="Proteomes" id="UP001225378"/>
    </source>
</evidence>
<evidence type="ECO:0000256" key="8">
    <source>
        <dbReference type="ARBA" id="ARBA00038436"/>
    </source>
</evidence>
<comment type="subcellular location">
    <subcellularLocation>
        <location evidence="1 9">Cell inner membrane</location>
        <topology evidence="1 9">Multi-pass membrane protein</topology>
    </subcellularLocation>
</comment>
<comment type="similarity">
    <text evidence="8 9">Belongs to the TRAP transporter small permease family.</text>
</comment>
<reference evidence="11 12" key="1">
    <citation type="journal article" date="2024" name="Microbiology">
        <title>Methylomarinum rosea sp. nov., a novel halophilic methanotrophic bacterium from the hypersaline Lake Elton.</title>
        <authorList>
            <person name="Suleimanov R.Z."/>
            <person name="Oshkin I.Y."/>
            <person name="Danilova O.V."/>
            <person name="Suzina N.E."/>
            <person name="Dedysh S.N."/>
        </authorList>
    </citation>
    <scope>NUCLEOTIDE SEQUENCE [LARGE SCALE GENOMIC DNA]</scope>
    <source>
        <strain evidence="11 12">Ch1-1</strain>
    </source>
</reference>
<keyword evidence="6 9" id="KW-1133">Transmembrane helix</keyword>
<dbReference type="GO" id="GO:0005886">
    <property type="term" value="C:plasma membrane"/>
    <property type="evidence" value="ECO:0007669"/>
    <property type="project" value="UniProtKB-SubCell"/>
</dbReference>
<feature type="transmembrane region" description="Helical" evidence="9">
    <location>
        <begin position="26"/>
        <end position="45"/>
    </location>
</feature>
<keyword evidence="7 9" id="KW-0472">Membrane</keyword>
<evidence type="ECO:0000256" key="5">
    <source>
        <dbReference type="ARBA" id="ARBA00022692"/>
    </source>
</evidence>
<sequence length="177" mass="19970">MSSSLAISKRLIYLIEQINEWTGKSVAWLTLAMVLTTFAIVILRYTFDIGWIAVQESVAYMHALVFMLGAGYTLKHDGHVRVDIFYQRCSVKTKAWVDCLGALLLLLPVSVFIIWSSWDYVADSWHIQEGSRNSGGLPGLYLLKSSIIVMAFLLILQGFALFLRNLLTAIGYQEETQ</sequence>
<evidence type="ECO:0000259" key="10">
    <source>
        <dbReference type="Pfam" id="PF04290"/>
    </source>
</evidence>
<keyword evidence="2 9" id="KW-0813">Transport</keyword>
<accession>A0AAU7NWC0</accession>
<dbReference type="PANTHER" id="PTHR35011:SF4">
    <property type="entry name" value="SLL1102 PROTEIN"/>
    <property type="match status" value="1"/>
</dbReference>
<feature type="transmembrane region" description="Helical" evidence="9">
    <location>
        <begin position="57"/>
        <end position="74"/>
    </location>
</feature>
<dbReference type="RefSeq" id="WP_305910093.1">
    <property type="nucleotide sequence ID" value="NZ_CP157743.1"/>
</dbReference>
<keyword evidence="3" id="KW-1003">Cell membrane</keyword>
<feature type="transmembrane region" description="Helical" evidence="9">
    <location>
        <begin position="138"/>
        <end position="163"/>
    </location>
</feature>
<evidence type="ECO:0000256" key="1">
    <source>
        <dbReference type="ARBA" id="ARBA00004429"/>
    </source>
</evidence>
<gene>
    <name evidence="11" type="ORF">Q9L42_002015</name>
</gene>
<comment type="function">
    <text evidence="9">Part of the tripartite ATP-independent periplasmic (TRAP) transport system.</text>
</comment>
<dbReference type="KEGG" id="mech:Q9L42_002015"/>
<dbReference type="AlphaFoldDB" id="A0AAU7NWC0"/>
<dbReference type="GO" id="GO:0022857">
    <property type="term" value="F:transmembrane transporter activity"/>
    <property type="evidence" value="ECO:0007669"/>
    <property type="project" value="UniProtKB-UniRule"/>
</dbReference>
<evidence type="ECO:0000256" key="6">
    <source>
        <dbReference type="ARBA" id="ARBA00022989"/>
    </source>
</evidence>
<protein>
    <recommendedName>
        <fullName evidence="9">TRAP transporter small permease protein</fullName>
    </recommendedName>
</protein>
<dbReference type="EMBL" id="CP157743">
    <property type="protein sequence ID" value="XBS20921.1"/>
    <property type="molecule type" value="Genomic_DNA"/>
</dbReference>
<keyword evidence="5 9" id="KW-0812">Transmembrane</keyword>
<dbReference type="PANTHER" id="PTHR35011">
    <property type="entry name" value="2,3-DIKETO-L-GULONATE TRAP TRANSPORTER SMALL PERMEASE PROTEIN YIAM"/>
    <property type="match status" value="1"/>
</dbReference>
<organism evidence="11 12">
    <name type="scientific">Methylomarinum roseum</name>
    <dbReference type="NCBI Taxonomy" id="3067653"/>
    <lineage>
        <taxon>Bacteria</taxon>
        <taxon>Pseudomonadati</taxon>
        <taxon>Pseudomonadota</taxon>
        <taxon>Gammaproteobacteria</taxon>
        <taxon>Methylococcales</taxon>
        <taxon>Methylococcaceae</taxon>
        <taxon>Methylomarinum</taxon>
    </lineage>
</organism>
<evidence type="ECO:0000256" key="9">
    <source>
        <dbReference type="RuleBase" id="RU369079"/>
    </source>
</evidence>
<name>A0AAU7NWC0_9GAMM</name>
<dbReference type="InterPro" id="IPR007387">
    <property type="entry name" value="TRAP_DctQ"/>
</dbReference>
<evidence type="ECO:0000313" key="11">
    <source>
        <dbReference type="EMBL" id="XBS20921.1"/>
    </source>
</evidence>
<dbReference type="InterPro" id="IPR055348">
    <property type="entry name" value="DctQ"/>
</dbReference>
<proteinExistence type="inferred from homology"/>
<evidence type="ECO:0000256" key="7">
    <source>
        <dbReference type="ARBA" id="ARBA00023136"/>
    </source>
</evidence>
<feature type="domain" description="Tripartite ATP-independent periplasmic transporters DctQ component" evidence="10">
    <location>
        <begin position="33"/>
        <end position="166"/>
    </location>
</feature>
<evidence type="ECO:0000256" key="3">
    <source>
        <dbReference type="ARBA" id="ARBA00022475"/>
    </source>
</evidence>
<dbReference type="Pfam" id="PF04290">
    <property type="entry name" value="DctQ"/>
    <property type="match status" value="1"/>
</dbReference>